<feature type="transmembrane region" description="Helical" evidence="1">
    <location>
        <begin position="152"/>
        <end position="172"/>
    </location>
</feature>
<feature type="transmembrane region" description="Helical" evidence="1">
    <location>
        <begin position="21"/>
        <end position="40"/>
    </location>
</feature>
<comment type="caution">
    <text evidence="2">The sequence shown here is derived from an EMBL/GenBank/DDBJ whole genome shotgun (WGS) entry which is preliminary data.</text>
</comment>
<keyword evidence="1" id="KW-0812">Transmembrane</keyword>
<dbReference type="Pfam" id="PF06161">
    <property type="entry name" value="DUF975"/>
    <property type="match status" value="1"/>
</dbReference>
<dbReference type="EMBL" id="JAAXPR010000005">
    <property type="protein sequence ID" value="NKZ20091.1"/>
    <property type="molecule type" value="Genomic_DNA"/>
</dbReference>
<proteinExistence type="predicted"/>
<reference evidence="2 3" key="1">
    <citation type="submission" date="2020-04" db="EMBL/GenBank/DDBJ databases">
        <title>MicrobeNet Type strains.</title>
        <authorList>
            <person name="Nicholson A.C."/>
        </authorList>
    </citation>
    <scope>NUCLEOTIDE SEQUENCE [LARGE SCALE GENOMIC DNA]</scope>
    <source>
        <strain evidence="2 3">CCUG 69612</strain>
    </source>
</reference>
<name>A0A7X6MY84_9STRE</name>
<gene>
    <name evidence="2" type="ORF">HF992_04390</name>
</gene>
<accession>A0A7X6MY84</accession>
<keyword evidence="1" id="KW-0472">Membrane</keyword>
<dbReference type="RefSeq" id="WP_168548848.1">
    <property type="nucleotide sequence ID" value="NZ_JAAXPR010000005.1"/>
</dbReference>
<dbReference type="PANTHER" id="PTHR40076">
    <property type="entry name" value="MEMBRANE PROTEIN-RELATED"/>
    <property type="match status" value="1"/>
</dbReference>
<dbReference type="PANTHER" id="PTHR40076:SF1">
    <property type="entry name" value="MEMBRANE PROTEIN"/>
    <property type="match status" value="1"/>
</dbReference>
<sequence>MENYDIRAEARRLLAHLKGKYTLFSLPILIFIFQFITRLAQEIRNLNETGLTAQEATRLLGGSIFLLTLAILGSFIQVSVSWTILNSYRNQSTKVSFKDSLLAFKETLFSKAFAVLFIKGLFLFLWTIPSYLMFVVMIEILTQLMIVNGVTSLLPFLIVTMLLGILCFLPVITKSFSYAMAHFTLWDQLASNTYSGATNAITESRNLMKGYKKKLFWLEFSFIGWWILVGVTFGLAAIYVIPYITTARAIFYQKLKENSTQNVTETDGVPFSNPF</sequence>
<feature type="transmembrane region" description="Helical" evidence="1">
    <location>
        <begin position="108"/>
        <end position="132"/>
    </location>
</feature>
<organism evidence="2 3">
    <name type="scientific">Streptococcus ovuberis</name>
    <dbReference type="NCBI Taxonomy" id="1936207"/>
    <lineage>
        <taxon>Bacteria</taxon>
        <taxon>Bacillati</taxon>
        <taxon>Bacillota</taxon>
        <taxon>Bacilli</taxon>
        <taxon>Lactobacillales</taxon>
        <taxon>Streptococcaceae</taxon>
        <taxon>Streptococcus</taxon>
    </lineage>
</organism>
<dbReference type="Proteomes" id="UP000522720">
    <property type="component" value="Unassembled WGS sequence"/>
</dbReference>
<protein>
    <submittedName>
        <fullName evidence="2">DUF975 family protein</fullName>
    </submittedName>
</protein>
<dbReference type="InterPro" id="IPR010380">
    <property type="entry name" value="DUF975"/>
</dbReference>
<dbReference type="AlphaFoldDB" id="A0A7X6MY84"/>
<keyword evidence="1" id="KW-1133">Transmembrane helix</keyword>
<evidence type="ECO:0000256" key="1">
    <source>
        <dbReference type="SAM" id="Phobius"/>
    </source>
</evidence>
<evidence type="ECO:0000313" key="2">
    <source>
        <dbReference type="EMBL" id="NKZ20091.1"/>
    </source>
</evidence>
<feature type="transmembrane region" description="Helical" evidence="1">
    <location>
        <begin position="215"/>
        <end position="241"/>
    </location>
</feature>
<evidence type="ECO:0000313" key="3">
    <source>
        <dbReference type="Proteomes" id="UP000522720"/>
    </source>
</evidence>
<feature type="transmembrane region" description="Helical" evidence="1">
    <location>
        <begin position="60"/>
        <end position="88"/>
    </location>
</feature>
<keyword evidence="3" id="KW-1185">Reference proteome</keyword>